<dbReference type="AlphaFoldDB" id="A0A816U8X4"/>
<reference evidence="1" key="1">
    <citation type="submission" date="2021-01" db="EMBL/GenBank/DDBJ databases">
        <authorList>
            <consortium name="Genoscope - CEA"/>
            <person name="William W."/>
        </authorList>
    </citation>
    <scope>NUCLEOTIDE SEQUENCE</scope>
</reference>
<gene>
    <name evidence="1" type="ORF">DARMORV10_C08P09370.1</name>
</gene>
<proteinExistence type="predicted"/>
<sequence>MIVILVFIFQRAKDVVEDAYVNQMRHVVLILLVITPSKAEEADKVKEDRMKMVEV</sequence>
<accession>A0A816U8X4</accession>
<dbReference type="EMBL" id="HG994372">
    <property type="protein sequence ID" value="CAF2107106.1"/>
    <property type="molecule type" value="Genomic_DNA"/>
</dbReference>
<protein>
    <submittedName>
        <fullName evidence="1">(rape) hypothetical protein</fullName>
    </submittedName>
</protein>
<name>A0A816U8X4_BRANA</name>
<dbReference type="Proteomes" id="UP001295469">
    <property type="component" value="Chromosome C08"/>
</dbReference>
<organism evidence="1">
    <name type="scientific">Brassica napus</name>
    <name type="common">Rape</name>
    <dbReference type="NCBI Taxonomy" id="3708"/>
    <lineage>
        <taxon>Eukaryota</taxon>
        <taxon>Viridiplantae</taxon>
        <taxon>Streptophyta</taxon>
        <taxon>Embryophyta</taxon>
        <taxon>Tracheophyta</taxon>
        <taxon>Spermatophyta</taxon>
        <taxon>Magnoliopsida</taxon>
        <taxon>eudicotyledons</taxon>
        <taxon>Gunneridae</taxon>
        <taxon>Pentapetalae</taxon>
        <taxon>rosids</taxon>
        <taxon>malvids</taxon>
        <taxon>Brassicales</taxon>
        <taxon>Brassicaceae</taxon>
        <taxon>Brassiceae</taxon>
        <taxon>Brassica</taxon>
    </lineage>
</organism>
<evidence type="ECO:0000313" key="1">
    <source>
        <dbReference type="EMBL" id="CAF2107106.1"/>
    </source>
</evidence>